<dbReference type="SUPFAM" id="SSF56349">
    <property type="entry name" value="DNA breaking-rejoining enzymes"/>
    <property type="match status" value="1"/>
</dbReference>
<dbReference type="Proteomes" id="UP000186104">
    <property type="component" value="Chromosome"/>
</dbReference>
<keyword evidence="2" id="KW-1185">Reference proteome</keyword>
<evidence type="ECO:0000313" key="1">
    <source>
        <dbReference type="EMBL" id="ANI92374.1"/>
    </source>
</evidence>
<dbReference type="AlphaFoldDB" id="A0A173LLB1"/>
<dbReference type="OrthoDB" id="3405537at2"/>
<name>A0A173LLB1_9ACTN</name>
<dbReference type="InterPro" id="IPR011010">
    <property type="entry name" value="DNA_brk_join_enz"/>
</dbReference>
<dbReference type="EMBL" id="CP015961">
    <property type="protein sequence ID" value="ANI92374.1"/>
    <property type="molecule type" value="Genomic_DNA"/>
</dbReference>
<accession>A0A173LLB1</accession>
<proteinExistence type="predicted"/>
<dbReference type="RefSeq" id="WP_156515178.1">
    <property type="nucleotide sequence ID" value="NZ_CP015961.1"/>
</dbReference>
<dbReference type="KEGG" id="dtm:BJL86_1597"/>
<organism evidence="1 2">
    <name type="scientific">Dietzia timorensis</name>
    <dbReference type="NCBI Taxonomy" id="499555"/>
    <lineage>
        <taxon>Bacteria</taxon>
        <taxon>Bacillati</taxon>
        <taxon>Actinomycetota</taxon>
        <taxon>Actinomycetes</taxon>
        <taxon>Mycobacteriales</taxon>
        <taxon>Dietziaceae</taxon>
        <taxon>Dietzia</taxon>
    </lineage>
</organism>
<gene>
    <name evidence="1" type="ORF">BJL86_1597</name>
</gene>
<dbReference type="STRING" id="499555.BJL86_1597"/>
<sequence>MNDSAGNRPRTKGRPRNNTGKYSCGRCGLKFNHGIANFPEGRLCLTCYRKATDTYGRCPHCGQHRMLPGVSPATDNPICAECAGITRNLHCKTCGKERRPYRGGSCATCALRADLYEMMGKQADVDKFAILTEALCAADRPESVLTWKLNPKVSQFLKFLGAGNFEWAHTTFDEYIRENPKSKREVEHVRAILIKNEALRARDYDLHAFGQWWKNKLQTVDSPSFRKVLNQFISWDVTPRINESIKDGRNTRRATHAAKQHVSTTIDFLNWLHSQGFEDLSRARQPDVDFWLTSGPSTRRNLRPFLSWTSRNGYTRKLKVPVFEASNHKLISKDERSYWIMTFIEDDSIHLHVRVAGLLLLVFAQPLANIVELEINDVTDLDGKLFLKLGSQAVPIPSPIVGLFRDYLDHRPNLRGANAGSSWLFPGVKAGRFITVDSIKEQFRKIGFTQFLGARSSSFEELLAIAPAPLVADALGYSYKSADKHSLVTNQSWAHYVGVRTKRETEQKEP</sequence>
<protein>
    <submittedName>
        <fullName evidence="1">Uncharacterized protein</fullName>
    </submittedName>
</protein>
<evidence type="ECO:0000313" key="2">
    <source>
        <dbReference type="Proteomes" id="UP000186104"/>
    </source>
</evidence>
<dbReference type="GO" id="GO:0003677">
    <property type="term" value="F:DNA binding"/>
    <property type="evidence" value="ECO:0007669"/>
    <property type="project" value="InterPro"/>
</dbReference>
<reference evidence="1 2" key="1">
    <citation type="submission" date="2016-06" db="EMBL/GenBank/DDBJ databases">
        <title>Complete genome sequence of a saline-alkali tolerant type strain Dietzia timorensis ID05-A0528T.</title>
        <authorList>
            <person name="Wu X."/>
        </authorList>
    </citation>
    <scope>NUCLEOTIDE SEQUENCE [LARGE SCALE GENOMIC DNA]</scope>
    <source>
        <strain evidence="1 2">ID05-A0528</strain>
    </source>
</reference>